<evidence type="ECO:0000313" key="10">
    <source>
        <dbReference type="EMBL" id="GAA4899934.1"/>
    </source>
</evidence>
<protein>
    <submittedName>
        <fullName evidence="10">TIGR04211 family SH3 domain-containing protein</fullName>
    </submittedName>
</protein>
<keyword evidence="4 7" id="KW-1133">Transmembrane helix</keyword>
<proteinExistence type="predicted"/>
<gene>
    <name evidence="10" type="ORF">GCM10023333_37110</name>
</gene>
<dbReference type="NCBIfam" id="TIGR04211">
    <property type="entry name" value="SH3_and_anchor"/>
    <property type="match status" value="1"/>
</dbReference>
<accession>A0ABP9FDC0</accession>
<keyword evidence="5 7" id="KW-0472">Membrane</keyword>
<evidence type="ECO:0000256" key="1">
    <source>
        <dbReference type="ARBA" id="ARBA00004167"/>
    </source>
</evidence>
<evidence type="ECO:0000256" key="7">
    <source>
        <dbReference type="SAM" id="Phobius"/>
    </source>
</evidence>
<feature type="chain" id="PRO_5046658647" evidence="8">
    <location>
        <begin position="22"/>
        <end position="195"/>
    </location>
</feature>
<comment type="caution">
    <text evidence="10">The sequence shown here is derived from an EMBL/GenBank/DDBJ whole genome shotgun (WGS) entry which is preliminary data.</text>
</comment>
<sequence>MLKRITTLLLCLSAFSIQSFAQEAKHSVSEDVYIYLQAGPSTQFRILGSVKAGEGLTSLNESSGDFSKVRDSQGRTGWIRSEFLSAGPSFRTQVPKLETALADTRAQLAKITAERDELAGASSQQQEANISQQRQLESVTSENERLKAQVSTLQNNERFIWLKQGGAIGGVGLVLGLILAYLPRPKRRKKNDHWM</sequence>
<feature type="signal peptide" evidence="8">
    <location>
        <begin position="1"/>
        <end position="21"/>
    </location>
</feature>
<dbReference type="SMART" id="SM00287">
    <property type="entry name" value="SH3b"/>
    <property type="match status" value="1"/>
</dbReference>
<keyword evidence="3 8" id="KW-0732">Signal</keyword>
<dbReference type="Proteomes" id="UP001499988">
    <property type="component" value="Unassembled WGS sequence"/>
</dbReference>
<evidence type="ECO:0000256" key="3">
    <source>
        <dbReference type="ARBA" id="ARBA00022729"/>
    </source>
</evidence>
<feature type="domain" description="SH3b" evidence="9">
    <location>
        <begin position="22"/>
        <end position="88"/>
    </location>
</feature>
<name>A0ABP9FDC0_9GAMM</name>
<comment type="subcellular location">
    <subcellularLocation>
        <location evidence="1">Membrane</location>
        <topology evidence="1">Single-pass membrane protein</topology>
    </subcellularLocation>
</comment>
<dbReference type="PIRSF" id="PIRSF006158">
    <property type="entry name" value="UCP006158_SH3"/>
    <property type="match status" value="1"/>
</dbReference>
<feature type="transmembrane region" description="Helical" evidence="7">
    <location>
        <begin position="161"/>
        <end position="182"/>
    </location>
</feature>
<evidence type="ECO:0000256" key="8">
    <source>
        <dbReference type="SAM" id="SignalP"/>
    </source>
</evidence>
<dbReference type="Pfam" id="PF08239">
    <property type="entry name" value="SH3_3"/>
    <property type="match status" value="1"/>
</dbReference>
<evidence type="ECO:0000313" key="11">
    <source>
        <dbReference type="Proteomes" id="UP001499988"/>
    </source>
</evidence>
<evidence type="ECO:0000256" key="4">
    <source>
        <dbReference type="ARBA" id="ARBA00022989"/>
    </source>
</evidence>
<evidence type="ECO:0000256" key="5">
    <source>
        <dbReference type="ARBA" id="ARBA00023136"/>
    </source>
</evidence>
<dbReference type="Gene3D" id="2.30.30.40">
    <property type="entry name" value="SH3 Domains"/>
    <property type="match status" value="1"/>
</dbReference>
<organism evidence="10 11">
    <name type="scientific">Ferrimonas pelagia</name>
    <dbReference type="NCBI Taxonomy" id="1177826"/>
    <lineage>
        <taxon>Bacteria</taxon>
        <taxon>Pseudomonadati</taxon>
        <taxon>Pseudomonadota</taxon>
        <taxon>Gammaproteobacteria</taxon>
        <taxon>Alteromonadales</taxon>
        <taxon>Ferrimonadaceae</taxon>
        <taxon>Ferrimonas</taxon>
    </lineage>
</organism>
<dbReference type="PROSITE" id="PS51781">
    <property type="entry name" value="SH3B"/>
    <property type="match status" value="1"/>
</dbReference>
<dbReference type="InterPro" id="IPR016476">
    <property type="entry name" value="SH3_dom_pro"/>
</dbReference>
<keyword evidence="11" id="KW-1185">Reference proteome</keyword>
<dbReference type="InterPro" id="IPR003646">
    <property type="entry name" value="SH3-like_bac-type"/>
</dbReference>
<dbReference type="EMBL" id="BAABJZ010000102">
    <property type="protein sequence ID" value="GAA4899934.1"/>
    <property type="molecule type" value="Genomic_DNA"/>
</dbReference>
<feature type="region of interest" description="Disordered" evidence="6">
    <location>
        <begin position="117"/>
        <end position="137"/>
    </location>
</feature>
<evidence type="ECO:0000256" key="6">
    <source>
        <dbReference type="SAM" id="MobiDB-lite"/>
    </source>
</evidence>
<feature type="compositionally biased region" description="Polar residues" evidence="6">
    <location>
        <begin position="121"/>
        <end position="137"/>
    </location>
</feature>
<evidence type="ECO:0000256" key="2">
    <source>
        <dbReference type="ARBA" id="ARBA00022692"/>
    </source>
</evidence>
<keyword evidence="2 7" id="KW-0812">Transmembrane</keyword>
<evidence type="ECO:0000259" key="9">
    <source>
        <dbReference type="PROSITE" id="PS51781"/>
    </source>
</evidence>
<dbReference type="RefSeq" id="WP_345336979.1">
    <property type="nucleotide sequence ID" value="NZ_BAABJZ010000102.1"/>
</dbReference>
<reference evidence="11" key="1">
    <citation type="journal article" date="2019" name="Int. J. Syst. Evol. Microbiol.">
        <title>The Global Catalogue of Microorganisms (GCM) 10K type strain sequencing project: providing services to taxonomists for standard genome sequencing and annotation.</title>
        <authorList>
            <consortium name="The Broad Institute Genomics Platform"/>
            <consortium name="The Broad Institute Genome Sequencing Center for Infectious Disease"/>
            <person name="Wu L."/>
            <person name="Ma J."/>
        </authorList>
    </citation>
    <scope>NUCLEOTIDE SEQUENCE [LARGE SCALE GENOMIC DNA]</scope>
    <source>
        <strain evidence="11">JCM 18401</strain>
    </source>
</reference>